<evidence type="ECO:0000313" key="9">
    <source>
        <dbReference type="EMBL" id="PHM24621.1"/>
    </source>
</evidence>
<organism evidence="9 10">
    <name type="scientific">Xenorhabdus ehlersii</name>
    <dbReference type="NCBI Taxonomy" id="290111"/>
    <lineage>
        <taxon>Bacteria</taxon>
        <taxon>Pseudomonadati</taxon>
        <taxon>Pseudomonadota</taxon>
        <taxon>Gammaproteobacteria</taxon>
        <taxon>Enterobacterales</taxon>
        <taxon>Morganellaceae</taxon>
        <taxon>Xenorhabdus</taxon>
    </lineage>
</organism>
<dbReference type="EMBL" id="NIBT01000008">
    <property type="protein sequence ID" value="PHM24621.1"/>
    <property type="molecule type" value="Genomic_DNA"/>
</dbReference>
<evidence type="ECO:0000256" key="2">
    <source>
        <dbReference type="ARBA" id="ARBA00022670"/>
    </source>
</evidence>
<name>A0A2D0IS00_9GAMM</name>
<gene>
    <name evidence="9" type="ORF">Xehl_01871</name>
</gene>
<dbReference type="InterPro" id="IPR015500">
    <property type="entry name" value="Peptidase_S8_subtilisin-rel"/>
</dbReference>
<comment type="similarity">
    <text evidence="1 6">Belongs to the peptidase S8 family.</text>
</comment>
<feature type="signal peptide" evidence="7">
    <location>
        <begin position="1"/>
        <end position="29"/>
    </location>
</feature>
<evidence type="ECO:0000256" key="6">
    <source>
        <dbReference type="PROSITE-ProRule" id="PRU01240"/>
    </source>
</evidence>
<dbReference type="InterPro" id="IPR034061">
    <property type="entry name" value="Peptidases_S8_Autotransporter"/>
</dbReference>
<reference evidence="9 10" key="1">
    <citation type="journal article" date="2017" name="Nat. Microbiol.">
        <title>Natural product diversity associated with the nematode symbionts Photorhabdus and Xenorhabdus.</title>
        <authorList>
            <person name="Tobias N.J."/>
            <person name="Wolff H."/>
            <person name="Djahanschiri B."/>
            <person name="Grundmann F."/>
            <person name="Kronenwerth M."/>
            <person name="Shi Y.M."/>
            <person name="Simonyi S."/>
            <person name="Grun P."/>
            <person name="Shapiro-Ilan D."/>
            <person name="Pidot S.J."/>
            <person name="Stinear T.P."/>
            <person name="Ebersberger I."/>
            <person name="Bode H.B."/>
        </authorList>
    </citation>
    <scope>NUCLEOTIDE SEQUENCE [LARGE SCALE GENOMIC DNA]</scope>
    <source>
        <strain evidence="9 10">DSM 16337</strain>
    </source>
</reference>
<dbReference type="InterPro" id="IPR005546">
    <property type="entry name" value="Autotransporte_beta"/>
</dbReference>
<dbReference type="InterPro" id="IPR023828">
    <property type="entry name" value="Peptidase_S8_Ser-AS"/>
</dbReference>
<dbReference type="Gene3D" id="2.40.128.130">
    <property type="entry name" value="Autotransporter beta-domain"/>
    <property type="match status" value="1"/>
</dbReference>
<keyword evidence="5 6" id="KW-0720">Serine protease</keyword>
<feature type="active site" description="Charge relay system" evidence="6">
    <location>
        <position position="80"/>
    </location>
</feature>
<dbReference type="InterPro" id="IPR000209">
    <property type="entry name" value="Peptidase_S8/S53_dom"/>
</dbReference>
<dbReference type="InterPro" id="IPR036852">
    <property type="entry name" value="Peptidase_S8/S53_dom_sf"/>
</dbReference>
<dbReference type="AlphaFoldDB" id="A0A2D0IS00"/>
<dbReference type="RefSeq" id="WP_099132191.1">
    <property type="nucleotide sequence ID" value="NZ_CAWNOJ010000097.1"/>
</dbReference>
<protein>
    <submittedName>
        <fullName evidence="9">YapH protein</fullName>
    </submittedName>
</protein>
<keyword evidence="2 6" id="KW-0645">Protease</keyword>
<dbReference type="InterPro" id="IPR036709">
    <property type="entry name" value="Autotransporte_beta_dom_sf"/>
</dbReference>
<keyword evidence="4 6" id="KW-0378">Hydrolase</keyword>
<dbReference type="Pfam" id="PF03797">
    <property type="entry name" value="Autotransporter"/>
    <property type="match status" value="1"/>
</dbReference>
<feature type="active site" description="Charge relay system" evidence="6">
    <location>
        <position position="118"/>
    </location>
</feature>
<evidence type="ECO:0000256" key="4">
    <source>
        <dbReference type="ARBA" id="ARBA00022801"/>
    </source>
</evidence>
<accession>A0A2D0IS00</accession>
<dbReference type="InterPro" id="IPR051048">
    <property type="entry name" value="Peptidase_S8/S53_subtilisin"/>
</dbReference>
<dbReference type="PROSITE" id="PS51208">
    <property type="entry name" value="AUTOTRANSPORTER"/>
    <property type="match status" value="1"/>
</dbReference>
<dbReference type="PRINTS" id="PR00723">
    <property type="entry name" value="SUBTILISIN"/>
</dbReference>
<feature type="chain" id="PRO_5013288278" evidence="7">
    <location>
        <begin position="30"/>
        <end position="1032"/>
    </location>
</feature>
<dbReference type="PANTHER" id="PTHR43399:SF4">
    <property type="entry name" value="CELL WALL-ASSOCIATED PROTEASE"/>
    <property type="match status" value="1"/>
</dbReference>
<dbReference type="Proteomes" id="UP000225605">
    <property type="component" value="Unassembled WGS sequence"/>
</dbReference>
<sequence>MKKNNSARPIFLWMTTLFFGLLPVSTSMAASEYQEQGKKNSPNSWLSDEFNHQWGLAAIGAHYAYARGYTGKGINVGVLDEAVTNHPEFAGKLKILSPDDTWNYDKNSDTGIISFGAHGNHVSGIIAANRDGKEMHGVAFDAGLITGKYLQNPYNRTEAMIQSNARVINNSWGVRPSYETDENGKPKRWENGTIKYYSITLQDLINYVTPIKDNLDRLSRSPIPELDDYTTRTSGLLRAARHGKLVVFAAGNANNYNITWLHAGMPYFFPDALKNYLSVANLTRENEINVSSTRCGYTASYCLSAPGTKIYSSTGKFVSKVNGKIDEDAFQDGELTIDPTYDAYTGTSMASPHVAGAAAVLMQRFPYMTAGQIADVLKTTATDLGKPGLDDMYGWGMLNLKDAIDGPKMFITEKDIPKKYYIPGSYSETQFIANIPGIGSIVEKGTTVERVCNSIECAYDSWGNNISGHGGLTKIGNGILELAGKNSTYKGPTLVEQGRLLVSGSITSDVTVQDSAILGGDGTVGSIMANSGASIAPGSLSSNSVSSGGTLNVAHDVTFQAGSRYLVNVAPNSQGYSDRIISNGLAILKGGEVQVTLENSSNLLSKQEVRSFLGQQYNILQANRGINGQFTTVVPNYLFIGTELSYQPNSQSSSRPNQVMLDIKRNSTTFASLGMTANERAVANAADKLSWGHPIYESILMFDTAAQASQAFQQLSSGQIHADIAVAQINNSRHLRDTLNTRLRQANGGTIEQDIKVDRNGAWGQVIGNWQRANGSSEVNGYRVSNYGVLLGADKELSDDWRLGVATGYTRSSLNGGYNTSARSNNFHLALYGSKQIDALALRAGATYSWHRFDTKRSVAFGSQSDHLKAKYGAQTGQLFTEAAYGINTSWLNLEPFANLSYVNFRNEGINEHGGAAALNGKKQSKNATFSTLGLRVDQKWQAENEITIGAYGELGWQHQFGSVDRGTKLSFSNSDATFTVNSVAAARDAAVIKVGTELEINKNTKLSLGYNGVLSGSHKDNGVFLNANWKF</sequence>
<proteinExistence type="inferred from homology"/>
<evidence type="ECO:0000313" key="10">
    <source>
        <dbReference type="Proteomes" id="UP000225605"/>
    </source>
</evidence>
<dbReference type="PROSITE" id="PS00138">
    <property type="entry name" value="SUBTILASE_SER"/>
    <property type="match status" value="1"/>
</dbReference>
<dbReference type="InterPro" id="IPR013425">
    <property type="entry name" value="Autotrns_rpt"/>
</dbReference>
<evidence type="ECO:0000256" key="5">
    <source>
        <dbReference type="ARBA" id="ARBA00022825"/>
    </source>
</evidence>
<dbReference type="SMART" id="SM00869">
    <property type="entry name" value="Autotransporter"/>
    <property type="match status" value="1"/>
</dbReference>
<dbReference type="PANTHER" id="PTHR43399">
    <property type="entry name" value="SUBTILISIN-RELATED"/>
    <property type="match status" value="1"/>
</dbReference>
<evidence type="ECO:0000259" key="8">
    <source>
        <dbReference type="PROSITE" id="PS51208"/>
    </source>
</evidence>
<dbReference type="Pfam" id="PF12951">
    <property type="entry name" value="PATR"/>
    <property type="match status" value="1"/>
</dbReference>
<evidence type="ECO:0000256" key="1">
    <source>
        <dbReference type="ARBA" id="ARBA00011073"/>
    </source>
</evidence>
<keyword evidence="3 7" id="KW-0732">Signal</keyword>
<dbReference type="GO" id="GO:0006508">
    <property type="term" value="P:proteolysis"/>
    <property type="evidence" value="ECO:0007669"/>
    <property type="project" value="UniProtKB-KW"/>
</dbReference>
<dbReference type="Gene3D" id="3.40.50.200">
    <property type="entry name" value="Peptidase S8/S53 domain"/>
    <property type="match status" value="1"/>
</dbReference>
<dbReference type="InterPro" id="IPR006315">
    <property type="entry name" value="OM_autotransptr_brl_dom"/>
</dbReference>
<dbReference type="NCBIfam" id="TIGR02601">
    <property type="entry name" value="autotrns_rpt"/>
    <property type="match status" value="1"/>
</dbReference>
<dbReference type="PROSITE" id="PS51892">
    <property type="entry name" value="SUBTILASE"/>
    <property type="match status" value="1"/>
</dbReference>
<dbReference type="GO" id="GO:0019867">
    <property type="term" value="C:outer membrane"/>
    <property type="evidence" value="ECO:0007669"/>
    <property type="project" value="InterPro"/>
</dbReference>
<dbReference type="Pfam" id="PF00082">
    <property type="entry name" value="Peptidase_S8"/>
    <property type="match status" value="1"/>
</dbReference>
<evidence type="ECO:0000256" key="7">
    <source>
        <dbReference type="SAM" id="SignalP"/>
    </source>
</evidence>
<comment type="caution">
    <text evidence="9">The sequence shown here is derived from an EMBL/GenBank/DDBJ whole genome shotgun (WGS) entry which is preliminary data.</text>
</comment>
<dbReference type="NCBIfam" id="TIGR01414">
    <property type="entry name" value="autotrans_barl"/>
    <property type="match status" value="1"/>
</dbReference>
<feature type="domain" description="Autotransporter" evidence="8">
    <location>
        <begin position="755"/>
        <end position="1032"/>
    </location>
</feature>
<dbReference type="CDD" id="cd04848">
    <property type="entry name" value="Peptidases_S8_Autotransporter_serine_protease_like"/>
    <property type="match status" value="1"/>
</dbReference>
<dbReference type="GO" id="GO:0004252">
    <property type="term" value="F:serine-type endopeptidase activity"/>
    <property type="evidence" value="ECO:0007669"/>
    <property type="project" value="UniProtKB-UniRule"/>
</dbReference>
<dbReference type="SUPFAM" id="SSF103515">
    <property type="entry name" value="Autotransporter"/>
    <property type="match status" value="1"/>
</dbReference>
<evidence type="ECO:0000256" key="3">
    <source>
        <dbReference type="ARBA" id="ARBA00022729"/>
    </source>
</evidence>
<dbReference type="SUPFAM" id="SSF52743">
    <property type="entry name" value="Subtilisin-like"/>
    <property type="match status" value="1"/>
</dbReference>
<feature type="active site" description="Charge relay system" evidence="6">
    <location>
        <position position="348"/>
    </location>
</feature>